<feature type="region of interest" description="Disordered" evidence="1">
    <location>
        <begin position="731"/>
        <end position="753"/>
    </location>
</feature>
<dbReference type="VEuPathDB" id="CryptoDB:Cvel_11451"/>
<feature type="chain" id="PRO_5005192413" description="S1 motif domain-containing protein" evidence="2">
    <location>
        <begin position="24"/>
        <end position="753"/>
    </location>
</feature>
<evidence type="ECO:0000313" key="3">
    <source>
        <dbReference type="EMBL" id="CEM52711.1"/>
    </source>
</evidence>
<evidence type="ECO:0000256" key="1">
    <source>
        <dbReference type="SAM" id="MobiDB-lite"/>
    </source>
</evidence>
<sequence>MEMSGLGTFFLSVLCALFSRVGSFSVNPQLSVLQWRQTAATQRSSSLVSHNRRSAPSSTLFARKKKTEAGEASVGEAELRQFYERGNGDPASSESSPPANFVPVPIPAAFQSADAEGFVEAKVTDLREFSVQMELQDGTRVVGHWTDLMGGPSPAVSDAFTEGDAVRVRYISTRPDGVTFVTSFPPALRGEDEEIREWVSGLSSRDRLDAVVEEVVDDGLVVTLEDAPAGTDGKKLKAKIQMGDIPDAVTPVGDLDLSRVPSVGDTLAVAMKYSEDLLAPLPWNSLRPFVLPDSESRRMERAGERDPIWGGIELVKQAAQAQEDPTITAPQVPAVPVQSRHRLGPVPVAPLMTAGDAARLPKELLVEYLRMFCPLFLKKKWGLFPNGKVSESSVDPATLPSPSLRSLLRCLVELVGFEQTRSGATPRQPDYINSIIIGEGRVAKALHNWGKDGRFDDDNLSKYGVDIMCSAEEYIQQRAKEAEGRGLFAAIRDGPIFVCTGPSQVRDVVAATPVELRENLVFVQTANYLTDIAEFNMGIMDATHLLLFVVVNEDGRRTLDVVTELFPQGKTVATGKFSRLVRARLFAGQMKCEVVDPYRYMQWWMEKQVFMAAVVTSGARFPGATVRQVIDFDRVGVSELVQSLCKNTKAAFGYELDGGHEARIQDYLNAVANFPTGFADFEHRNGPFWEVSKAALMEGKPDPMPEHTALLRELQVPQVLADAEVIRKRRKRLRQQAGGKAAAESRATTGSKS</sequence>
<dbReference type="EMBL" id="CDMZ01005338">
    <property type="protein sequence ID" value="CEM52711.1"/>
    <property type="molecule type" value="Genomic_DNA"/>
</dbReference>
<dbReference type="AlphaFoldDB" id="A0A0G4I6Y4"/>
<protein>
    <recommendedName>
        <fullName evidence="4">S1 motif domain-containing protein</fullName>
    </recommendedName>
</protein>
<proteinExistence type="predicted"/>
<evidence type="ECO:0008006" key="4">
    <source>
        <dbReference type="Google" id="ProtNLM"/>
    </source>
</evidence>
<gene>
    <name evidence="3" type="ORF">Cvel_11451</name>
</gene>
<name>A0A0G4I6Y4_9ALVE</name>
<keyword evidence="2" id="KW-0732">Signal</keyword>
<organism evidence="3">
    <name type="scientific">Chromera velia CCMP2878</name>
    <dbReference type="NCBI Taxonomy" id="1169474"/>
    <lineage>
        <taxon>Eukaryota</taxon>
        <taxon>Sar</taxon>
        <taxon>Alveolata</taxon>
        <taxon>Colpodellida</taxon>
        <taxon>Chromeraceae</taxon>
        <taxon>Chromera</taxon>
    </lineage>
</organism>
<dbReference type="PANTHER" id="PTHR34044:SF1">
    <property type="entry name" value="NUCLEAR PROTEIN"/>
    <property type="match status" value="1"/>
</dbReference>
<feature type="signal peptide" evidence="2">
    <location>
        <begin position="1"/>
        <end position="23"/>
    </location>
</feature>
<dbReference type="PANTHER" id="PTHR34044">
    <property type="entry name" value="NUCLEAR PROTEIN"/>
    <property type="match status" value="1"/>
</dbReference>
<accession>A0A0G4I6Y4</accession>
<feature type="region of interest" description="Disordered" evidence="1">
    <location>
        <begin position="44"/>
        <end position="69"/>
    </location>
</feature>
<feature type="compositionally biased region" description="Polar residues" evidence="1">
    <location>
        <begin position="44"/>
        <end position="60"/>
    </location>
</feature>
<reference evidence="3" key="1">
    <citation type="submission" date="2014-11" db="EMBL/GenBank/DDBJ databases">
        <authorList>
            <person name="Otto D Thomas"/>
            <person name="Naeem Raeece"/>
        </authorList>
    </citation>
    <scope>NUCLEOTIDE SEQUENCE</scope>
</reference>
<evidence type="ECO:0000256" key="2">
    <source>
        <dbReference type="SAM" id="SignalP"/>
    </source>
</evidence>